<protein>
    <submittedName>
        <fullName evidence="2">Uncharacterized protein</fullName>
    </submittedName>
</protein>
<dbReference type="EnsemblMetazoa" id="XM_016981212">
    <property type="protein sequence ID" value="XP_016836701"/>
    <property type="gene ID" value="LOC100678690"/>
</dbReference>
<sequence>MPSSSSAADPQIESAEPTARTYIDMSSSSSSSSSSVQASVCPSDERTMQRILTRDQRTTYHRVRSCSDERQAGVANSVVMTAASSKKSSSSSSTTTRCCGERHDDCGCSKSRTRDLVVTDEIARTMYSDVSINNSTVTKSCDDNEELQKDCERGCAVPRSYQIQELGIRRAKFVVACGTWLRLGSLLVALLAISVQGAPTMTSEDRRLASVPKWTNPCGFAAEEFEGDIDVMQLNDETLLSNIVMQAKTALSYAQGFRDDYIKRTFNTDYADLHLTWKDNHYDWLPGPKQIPKQLGQQLDKEFLDKLEVRMLDTALLDAYEYMQRYAVGLEQIAWDQEDHGLEFRKQFKDSEYNLRAVLCELQMALAERGVVPRPDVSRDIMSREYRDMSVSATYRNLRDWLIFRDYMNGLEYIIEVFNQFVQGIRS</sequence>
<keyword evidence="3" id="KW-1185">Reference proteome</keyword>
<accession>A0A7M7M615</accession>
<dbReference type="Proteomes" id="UP000002358">
    <property type="component" value="Chromosome 1"/>
</dbReference>
<evidence type="ECO:0000256" key="1">
    <source>
        <dbReference type="SAM" id="MobiDB-lite"/>
    </source>
</evidence>
<organism evidence="2 3">
    <name type="scientific">Nasonia vitripennis</name>
    <name type="common">Parasitic wasp</name>
    <dbReference type="NCBI Taxonomy" id="7425"/>
    <lineage>
        <taxon>Eukaryota</taxon>
        <taxon>Metazoa</taxon>
        <taxon>Ecdysozoa</taxon>
        <taxon>Arthropoda</taxon>
        <taxon>Hexapoda</taxon>
        <taxon>Insecta</taxon>
        <taxon>Pterygota</taxon>
        <taxon>Neoptera</taxon>
        <taxon>Endopterygota</taxon>
        <taxon>Hymenoptera</taxon>
        <taxon>Apocrita</taxon>
        <taxon>Proctotrupomorpha</taxon>
        <taxon>Chalcidoidea</taxon>
        <taxon>Pteromalidae</taxon>
        <taxon>Pteromalinae</taxon>
        <taxon>Nasonia</taxon>
    </lineage>
</organism>
<dbReference type="AlphaFoldDB" id="A0A7M7M615"/>
<reference evidence="2" key="1">
    <citation type="submission" date="2021-01" db="UniProtKB">
        <authorList>
            <consortium name="EnsemblMetazoa"/>
        </authorList>
    </citation>
    <scope>IDENTIFICATION</scope>
</reference>
<name>A0A7M7M615_NASVI</name>
<dbReference type="InParanoid" id="A0A7M7M615"/>
<proteinExistence type="predicted"/>
<feature type="compositionally biased region" description="Low complexity" evidence="1">
    <location>
        <begin position="26"/>
        <end position="35"/>
    </location>
</feature>
<gene>
    <name evidence="2" type="primary">100678690</name>
</gene>
<feature type="region of interest" description="Disordered" evidence="1">
    <location>
        <begin position="1"/>
        <end position="49"/>
    </location>
</feature>
<evidence type="ECO:0000313" key="3">
    <source>
        <dbReference type="Proteomes" id="UP000002358"/>
    </source>
</evidence>
<evidence type="ECO:0000313" key="2">
    <source>
        <dbReference type="EnsemblMetazoa" id="XP_016836701"/>
    </source>
</evidence>
<dbReference type="KEGG" id="nvi:100678690"/>
<dbReference type="OrthoDB" id="6049566at2759"/>